<reference evidence="1" key="1">
    <citation type="journal article" date="2023" name="GigaByte">
        <title>Genome assembly of the bearded iris, Iris pallida Lam.</title>
        <authorList>
            <person name="Bruccoleri R.E."/>
            <person name="Oakeley E.J."/>
            <person name="Faust A.M.E."/>
            <person name="Altorfer M."/>
            <person name="Dessus-Babus S."/>
            <person name="Burckhardt D."/>
            <person name="Oertli M."/>
            <person name="Naumann U."/>
            <person name="Petersen F."/>
            <person name="Wong J."/>
        </authorList>
    </citation>
    <scope>NUCLEOTIDE SEQUENCE</scope>
    <source>
        <strain evidence="1">GSM-AAB239-AS_SAM_17_03QT</strain>
    </source>
</reference>
<protein>
    <recommendedName>
        <fullName evidence="3">Maturase K</fullName>
    </recommendedName>
</protein>
<dbReference type="EMBL" id="JANAVB010033814">
    <property type="protein sequence ID" value="KAJ6807935.1"/>
    <property type="molecule type" value="Genomic_DNA"/>
</dbReference>
<dbReference type="AlphaFoldDB" id="A0AAX6EVY8"/>
<keyword evidence="2" id="KW-1185">Reference proteome</keyword>
<proteinExistence type="predicted"/>
<gene>
    <name evidence="1" type="ORF">M6B38_169975</name>
</gene>
<organism evidence="1 2">
    <name type="scientific">Iris pallida</name>
    <name type="common">Sweet iris</name>
    <dbReference type="NCBI Taxonomy" id="29817"/>
    <lineage>
        <taxon>Eukaryota</taxon>
        <taxon>Viridiplantae</taxon>
        <taxon>Streptophyta</taxon>
        <taxon>Embryophyta</taxon>
        <taxon>Tracheophyta</taxon>
        <taxon>Spermatophyta</taxon>
        <taxon>Magnoliopsida</taxon>
        <taxon>Liliopsida</taxon>
        <taxon>Asparagales</taxon>
        <taxon>Iridaceae</taxon>
        <taxon>Iridoideae</taxon>
        <taxon>Irideae</taxon>
        <taxon>Iris</taxon>
    </lineage>
</organism>
<sequence length="68" mass="7643">MIKLVSASYGSIRHSEMCPFLDLGLYYSNYASKTSGTSGHEEDVVDLLIVFPNCLGLTFRYLCNLFKI</sequence>
<evidence type="ECO:0000313" key="1">
    <source>
        <dbReference type="EMBL" id="KAJ6807935.1"/>
    </source>
</evidence>
<comment type="caution">
    <text evidence="1">The sequence shown here is derived from an EMBL/GenBank/DDBJ whole genome shotgun (WGS) entry which is preliminary data.</text>
</comment>
<dbReference type="Proteomes" id="UP001140949">
    <property type="component" value="Unassembled WGS sequence"/>
</dbReference>
<evidence type="ECO:0008006" key="3">
    <source>
        <dbReference type="Google" id="ProtNLM"/>
    </source>
</evidence>
<evidence type="ECO:0000313" key="2">
    <source>
        <dbReference type="Proteomes" id="UP001140949"/>
    </source>
</evidence>
<reference evidence="1" key="2">
    <citation type="submission" date="2023-04" db="EMBL/GenBank/DDBJ databases">
        <authorList>
            <person name="Bruccoleri R.E."/>
            <person name="Oakeley E.J."/>
            <person name="Faust A.-M."/>
            <person name="Dessus-Babus S."/>
            <person name="Altorfer M."/>
            <person name="Burckhardt D."/>
            <person name="Oertli M."/>
            <person name="Naumann U."/>
            <person name="Petersen F."/>
            <person name="Wong J."/>
        </authorList>
    </citation>
    <scope>NUCLEOTIDE SEQUENCE</scope>
    <source>
        <strain evidence="1">GSM-AAB239-AS_SAM_17_03QT</strain>
        <tissue evidence="1">Leaf</tissue>
    </source>
</reference>
<accession>A0AAX6EVY8</accession>
<name>A0AAX6EVY8_IRIPA</name>